<keyword evidence="1" id="KW-0732">Signal</keyword>
<dbReference type="EMBL" id="QXIR01000033">
    <property type="protein sequence ID" value="RIW29369.1"/>
    <property type="molecule type" value="Genomic_DNA"/>
</dbReference>
<evidence type="ECO:0000313" key="2">
    <source>
        <dbReference type="EMBL" id="RIW29369.1"/>
    </source>
</evidence>
<protein>
    <submittedName>
        <fullName evidence="2">Uncharacterized protein</fullName>
    </submittedName>
</protein>
<evidence type="ECO:0000256" key="1">
    <source>
        <dbReference type="SAM" id="SignalP"/>
    </source>
</evidence>
<feature type="signal peptide" evidence="1">
    <location>
        <begin position="1"/>
        <end position="21"/>
    </location>
</feature>
<feature type="chain" id="PRO_5038754257" evidence="1">
    <location>
        <begin position="22"/>
        <end position="114"/>
    </location>
</feature>
<keyword evidence="3" id="KW-1185">Reference proteome</keyword>
<dbReference type="AlphaFoldDB" id="A0A3A1QSU1"/>
<organism evidence="2 3">
    <name type="scientific">Bacillus salacetis</name>
    <dbReference type="NCBI Taxonomy" id="2315464"/>
    <lineage>
        <taxon>Bacteria</taxon>
        <taxon>Bacillati</taxon>
        <taxon>Bacillota</taxon>
        <taxon>Bacilli</taxon>
        <taxon>Bacillales</taxon>
        <taxon>Bacillaceae</taxon>
        <taxon>Bacillus</taxon>
    </lineage>
</organism>
<comment type="caution">
    <text evidence="2">The sequence shown here is derived from an EMBL/GenBank/DDBJ whole genome shotgun (WGS) entry which is preliminary data.</text>
</comment>
<sequence>MRKYLLTWLLVIMAGSSSLMISSQQSGQFAADSMDGHSLTAVDTISDIEAVTVSAITIIEKVPVKYLFPLDGFPLKPKGILMPVKSVSHVKISADTSGFMSAVHHQSNYLSLYL</sequence>
<name>A0A3A1QSU1_9BACI</name>
<proteinExistence type="predicted"/>
<dbReference type="Proteomes" id="UP000265801">
    <property type="component" value="Unassembled WGS sequence"/>
</dbReference>
<reference evidence="2 3" key="1">
    <citation type="submission" date="2018-09" db="EMBL/GenBank/DDBJ databases">
        <title>Bacillus saliacetes sp. nov., isolated from Thai shrimp paste (Ka-pi).</title>
        <authorList>
            <person name="Daroonpunt R."/>
            <person name="Tanasupawat S."/>
            <person name="Yiamsombut S."/>
        </authorList>
    </citation>
    <scope>NUCLEOTIDE SEQUENCE [LARGE SCALE GENOMIC DNA]</scope>
    <source>
        <strain evidence="2 3">SKP7-4</strain>
    </source>
</reference>
<evidence type="ECO:0000313" key="3">
    <source>
        <dbReference type="Proteomes" id="UP000265801"/>
    </source>
</evidence>
<accession>A0A3A1QSU1</accession>
<dbReference type="RefSeq" id="WP_119548896.1">
    <property type="nucleotide sequence ID" value="NZ_QXIR01000033.1"/>
</dbReference>
<gene>
    <name evidence="2" type="ORF">D3H55_19090</name>
</gene>